<reference evidence="2" key="1">
    <citation type="submission" date="2005-09" db="EMBL/GenBank/DDBJ databases">
        <authorList>
            <person name="Mural R.J."/>
            <person name="Li P.W."/>
            <person name="Adams M.D."/>
            <person name="Amanatides P.G."/>
            <person name="Baden-Tillson H."/>
            <person name="Barnstead M."/>
            <person name="Chin S.H."/>
            <person name="Dew I."/>
            <person name="Evans C.A."/>
            <person name="Ferriera S."/>
            <person name="Flanigan M."/>
            <person name="Fosler C."/>
            <person name="Glodek A."/>
            <person name="Gu Z."/>
            <person name="Holt R.A."/>
            <person name="Jennings D."/>
            <person name="Kraft C.L."/>
            <person name="Lu F."/>
            <person name="Nguyen T."/>
            <person name="Nusskern D.R."/>
            <person name="Pfannkoch C.M."/>
            <person name="Sitter C."/>
            <person name="Sutton G.G."/>
            <person name="Venter J.C."/>
            <person name="Wang Z."/>
            <person name="Woodage T."/>
            <person name="Zheng X.H."/>
            <person name="Zhong F."/>
        </authorList>
    </citation>
    <scope>NUCLEOTIDE SEQUENCE [LARGE SCALE GENOMIC DNA]</scope>
    <source>
        <strain>BN</strain>
        <strain evidence="2">Sprague-Dawley</strain>
    </source>
</reference>
<evidence type="ECO:0000313" key="1">
    <source>
        <dbReference type="EMBL" id="EDL80670.1"/>
    </source>
</evidence>
<proteinExistence type="predicted"/>
<accession>A6ISW8</accession>
<dbReference type="Proteomes" id="UP000234681">
    <property type="component" value="Chromosome 5"/>
</dbReference>
<evidence type="ECO:0000313" key="2">
    <source>
        <dbReference type="Proteomes" id="UP000234681"/>
    </source>
</evidence>
<gene>
    <name evidence="1" type="ORF">rCG_31414</name>
</gene>
<protein>
    <submittedName>
        <fullName evidence="1">RCG31414, isoform CRA_b</fullName>
    </submittedName>
</protein>
<dbReference type="AlphaFoldDB" id="A6ISW8"/>
<name>A6ISW8_RAT</name>
<sequence>MRWWQHQTSKVELHAQRTSTSPCILIEGRRHIYSHTARNIGFCKVAVYLLSSQPYTRRKNKAK</sequence>
<organism evidence="1 2">
    <name type="scientific">Rattus norvegicus</name>
    <name type="common">Rat</name>
    <dbReference type="NCBI Taxonomy" id="10116"/>
    <lineage>
        <taxon>Eukaryota</taxon>
        <taxon>Metazoa</taxon>
        <taxon>Chordata</taxon>
        <taxon>Craniata</taxon>
        <taxon>Vertebrata</taxon>
        <taxon>Euteleostomi</taxon>
        <taxon>Mammalia</taxon>
        <taxon>Eutheria</taxon>
        <taxon>Euarchontoglires</taxon>
        <taxon>Glires</taxon>
        <taxon>Rodentia</taxon>
        <taxon>Myomorpha</taxon>
        <taxon>Muroidea</taxon>
        <taxon>Muridae</taxon>
        <taxon>Murinae</taxon>
        <taxon>Rattus</taxon>
    </lineage>
</organism>
<dbReference type="EMBL" id="CH473968">
    <property type="protein sequence ID" value="EDL80670.1"/>
    <property type="molecule type" value="Genomic_DNA"/>
</dbReference>